<evidence type="ECO:0000259" key="1">
    <source>
        <dbReference type="Pfam" id="PF03428"/>
    </source>
</evidence>
<sequence>MSRSAAAAVNHQTHPCLPTGMTLSHVIELIERVGRHIGLGARRREALLRMIRQTAPTDWTSADRDPVCFRPQQDLAQDLGITDRAMRAHEHALAQLGLAFIDTTANGRRSGRMLPGGRRLGVNFRPMIERIGWLMDLDEAHQAAIRRIVALRLECSAAKRDARQMVEQLLEMDPRHRKLPAYLQRMASWPRRYSSFRCSEELDAHLDEINELVDDVRADLQCHDDSSGRAESQIPAILNTTPKILELCSGSSAIKGTARKRPDDDFLKSAPNGAECREKSIGGLSPAGNPDDLSWLTPEKIRSIAGQNFRFCLDAICPVGERMTDRHLRSVAIMLLPDLGINASAWEEALQVFGSMRAALAVLIIDANRNHPTHPIHSPGGALRAFTRLQLAGKFNLSGSLIGLVERSRAEP</sequence>
<dbReference type="Proteomes" id="UP000182312">
    <property type="component" value="Unassembled WGS sequence"/>
</dbReference>
<dbReference type="Pfam" id="PF11800">
    <property type="entry name" value="RP-C_C"/>
    <property type="match status" value="1"/>
</dbReference>
<evidence type="ECO:0000313" key="4">
    <source>
        <dbReference type="Proteomes" id="UP000182312"/>
    </source>
</evidence>
<evidence type="ECO:0000259" key="2">
    <source>
        <dbReference type="Pfam" id="PF11800"/>
    </source>
</evidence>
<protein>
    <submittedName>
        <fullName evidence="3">Replication initiation protein RepC</fullName>
    </submittedName>
</protein>
<dbReference type="AlphaFoldDB" id="A0A1I0UCV1"/>
<feature type="domain" description="Plasmid replication protein C C-terminal" evidence="2">
    <location>
        <begin position="320"/>
        <end position="406"/>
    </location>
</feature>
<dbReference type="InterPro" id="IPR021760">
    <property type="entry name" value="RepC_C"/>
</dbReference>
<reference evidence="3 4" key="1">
    <citation type="submission" date="2016-10" db="EMBL/GenBank/DDBJ databases">
        <authorList>
            <person name="de Groot N.N."/>
        </authorList>
    </citation>
    <scope>NUCLEOTIDE SEQUENCE [LARGE SCALE GENOMIC DNA]</scope>
    <source>
        <strain evidence="3 4">CGMCC 1.6117</strain>
    </source>
</reference>
<gene>
    <name evidence="3" type="ORF">SAMN04487972_14122</name>
</gene>
<dbReference type="Pfam" id="PF03428">
    <property type="entry name" value="RP-C"/>
    <property type="match status" value="1"/>
</dbReference>
<dbReference type="InterPro" id="IPR005090">
    <property type="entry name" value="RepC_N"/>
</dbReference>
<accession>A0A1I0UCV1</accession>
<organism evidence="3 4">
    <name type="scientific">Paracoccus halophilus</name>
    <dbReference type="NCBI Taxonomy" id="376733"/>
    <lineage>
        <taxon>Bacteria</taxon>
        <taxon>Pseudomonadati</taxon>
        <taxon>Pseudomonadota</taxon>
        <taxon>Alphaproteobacteria</taxon>
        <taxon>Rhodobacterales</taxon>
        <taxon>Paracoccaceae</taxon>
        <taxon>Paracoccus</taxon>
    </lineage>
</organism>
<feature type="domain" description="Plasmid replication protein C N-terminal" evidence="1">
    <location>
        <begin position="12"/>
        <end position="168"/>
    </location>
</feature>
<dbReference type="RefSeq" id="WP_175496453.1">
    <property type="nucleotide sequence ID" value="NZ_FOJO01000041.1"/>
</dbReference>
<evidence type="ECO:0000313" key="3">
    <source>
        <dbReference type="EMBL" id="SFA61892.1"/>
    </source>
</evidence>
<proteinExistence type="predicted"/>
<dbReference type="EMBL" id="FOJO01000041">
    <property type="protein sequence ID" value="SFA61892.1"/>
    <property type="molecule type" value="Genomic_DNA"/>
</dbReference>
<name>A0A1I0UCV1_9RHOB</name>